<reference evidence="2 3" key="1">
    <citation type="submission" date="2015-12" db="EMBL/GenBank/DDBJ databases">
        <title>Draft genome sequence of Acidibacillus ferrooxidans ITV001, isolated from a chalcopyrite acid mine drainage site in Brazil.</title>
        <authorList>
            <person name="Dall'Agnol H."/>
            <person name="Nancucheo I."/>
            <person name="Johnson B."/>
            <person name="Oliveira R."/>
            <person name="Leite L."/>
            <person name="Pylro V."/>
            <person name="Nunes G.L."/>
            <person name="Tzotzos G."/>
            <person name="Fernandes G.R."/>
            <person name="Dutra J."/>
            <person name="Orellana S.C."/>
            <person name="Oliveira G."/>
        </authorList>
    </citation>
    <scope>NUCLEOTIDE SEQUENCE [LARGE SCALE GENOMIC DNA]</scope>
    <source>
        <strain evidence="3">ITV01</strain>
    </source>
</reference>
<dbReference type="EMBL" id="LPVJ01000011">
    <property type="protein sequence ID" value="KUO96609.1"/>
    <property type="molecule type" value="Genomic_DNA"/>
</dbReference>
<dbReference type="SUPFAM" id="SSF52266">
    <property type="entry name" value="SGNH hydrolase"/>
    <property type="match status" value="1"/>
</dbReference>
<dbReference type="OrthoDB" id="26855at2"/>
<dbReference type="InterPro" id="IPR036514">
    <property type="entry name" value="SGNH_hydro_sf"/>
</dbReference>
<evidence type="ECO:0000313" key="2">
    <source>
        <dbReference type="EMBL" id="KUO96609.1"/>
    </source>
</evidence>
<dbReference type="Pfam" id="PF13472">
    <property type="entry name" value="Lipase_GDSL_2"/>
    <property type="match status" value="1"/>
</dbReference>
<proteinExistence type="predicted"/>
<feature type="domain" description="SGNH hydrolase-type esterase" evidence="1">
    <location>
        <begin position="6"/>
        <end position="139"/>
    </location>
</feature>
<organism evidence="2 3">
    <name type="scientific">Ferroacidibacillus organovorans</name>
    <dbReference type="NCBI Taxonomy" id="1765683"/>
    <lineage>
        <taxon>Bacteria</taxon>
        <taxon>Bacillati</taxon>
        <taxon>Bacillota</taxon>
        <taxon>Bacilli</taxon>
        <taxon>Bacillales</taxon>
        <taxon>Alicyclobacillaceae</taxon>
        <taxon>Ferroacidibacillus</taxon>
    </lineage>
</organism>
<dbReference type="Gene3D" id="3.40.50.1110">
    <property type="entry name" value="SGNH hydrolase"/>
    <property type="match status" value="1"/>
</dbReference>
<comment type="caution">
    <text evidence="2">The sequence shown here is derived from an EMBL/GenBank/DDBJ whole genome shotgun (WGS) entry which is preliminary data.</text>
</comment>
<keyword evidence="3" id="KW-1185">Reference proteome</keyword>
<accession>A0A101XS99</accession>
<dbReference type="InterPro" id="IPR013830">
    <property type="entry name" value="SGNH_hydro"/>
</dbReference>
<dbReference type="Proteomes" id="UP000053557">
    <property type="component" value="Unassembled WGS sequence"/>
</dbReference>
<dbReference type="RefSeq" id="WP_067713444.1">
    <property type="nucleotide sequence ID" value="NZ_LPVJ01000011.1"/>
</dbReference>
<gene>
    <name evidence="2" type="ORF">ATW55_00580</name>
</gene>
<protein>
    <recommendedName>
        <fullName evidence="1">SGNH hydrolase-type esterase domain-containing protein</fullName>
    </recommendedName>
</protein>
<evidence type="ECO:0000313" key="3">
    <source>
        <dbReference type="Proteomes" id="UP000053557"/>
    </source>
</evidence>
<sequence length="175" mass="19274">MNQITVYGDSIAAGYGAPPTRGFVPVLTRLCSRQVNLPLDYRNYGQPGMTSYALSSALRFNDAWITGGLTAQIICVLIGGDDLIQNVPILLSLQRAEVERALKASAFAYANSLRRIRALTRHPLAVGTLYNPYPARPPPTLLFPYTMNASSFPLQRSSALQLHRSQRRLPGDRQS</sequence>
<dbReference type="AlphaFoldDB" id="A0A101XS99"/>
<evidence type="ECO:0000259" key="1">
    <source>
        <dbReference type="Pfam" id="PF13472"/>
    </source>
</evidence>
<name>A0A101XS99_9BACL</name>